<dbReference type="Pfam" id="PF00581">
    <property type="entry name" value="Rhodanese"/>
    <property type="match status" value="1"/>
</dbReference>
<dbReference type="PANTHER" id="PTHR45431:SF3">
    <property type="entry name" value="RHODANESE-LIKE DOMAIN-CONTAINING PROTEIN 15, CHLOROPLASTIC"/>
    <property type="match status" value="1"/>
</dbReference>
<dbReference type="InterPro" id="IPR001763">
    <property type="entry name" value="Rhodanese-like_dom"/>
</dbReference>
<dbReference type="RefSeq" id="WP_129604815.1">
    <property type="nucleotide sequence ID" value="NZ_CP035544.1"/>
</dbReference>
<evidence type="ECO:0000313" key="3">
    <source>
        <dbReference type="Proteomes" id="UP000290889"/>
    </source>
</evidence>
<keyword evidence="3" id="KW-1185">Reference proteome</keyword>
<dbReference type="SMART" id="SM00450">
    <property type="entry name" value="RHOD"/>
    <property type="match status" value="1"/>
</dbReference>
<dbReference type="Proteomes" id="UP000290889">
    <property type="component" value="Chromosome"/>
</dbReference>
<dbReference type="PANTHER" id="PTHR45431">
    <property type="entry name" value="RHODANESE-LIKE DOMAIN-CONTAINING PROTEIN 15, CHLOROPLASTIC"/>
    <property type="match status" value="1"/>
</dbReference>
<dbReference type="KEGG" id="mur:EQY75_08290"/>
<sequence>MKILDKIFKPEKTRSNKIEILDVDVYKKAVNNNDVQLVDVRTSGEFKGGHIARAINIDFFKGKAFVEAFEKMDKTKPVYLYCRTGSRSLKAANKLINMGFEKVYDLKGGILKWK</sequence>
<reference evidence="2 3" key="1">
    <citation type="submission" date="2019-01" db="EMBL/GenBank/DDBJ databases">
        <title>Muriicola soli sp. nov., isolated from soil.</title>
        <authorList>
            <person name="Kang H.J."/>
            <person name="Kim S.B."/>
        </authorList>
    </citation>
    <scope>NUCLEOTIDE SEQUENCE [LARGE SCALE GENOMIC DNA]</scope>
    <source>
        <strain evidence="2 3">MMS17-SY002</strain>
    </source>
</reference>
<dbReference type="EMBL" id="CP035544">
    <property type="protein sequence ID" value="QBA64522.1"/>
    <property type="molecule type" value="Genomic_DNA"/>
</dbReference>
<name>A0A411E9Y5_9FLAO</name>
<accession>A0A411E9Y5</accession>
<dbReference type="PROSITE" id="PS50206">
    <property type="entry name" value="RHODANESE_3"/>
    <property type="match status" value="1"/>
</dbReference>
<dbReference type="InterPro" id="IPR052367">
    <property type="entry name" value="Thiosulfate_ST/Rhodanese-like"/>
</dbReference>
<dbReference type="OrthoDB" id="9808735at2"/>
<gene>
    <name evidence="2" type="ORF">EQY75_08290</name>
</gene>
<evidence type="ECO:0000259" key="1">
    <source>
        <dbReference type="PROSITE" id="PS50206"/>
    </source>
</evidence>
<dbReference type="AlphaFoldDB" id="A0A411E9Y5"/>
<organism evidence="2 3">
    <name type="scientific">Muriicola soli</name>
    <dbReference type="NCBI Taxonomy" id="2507538"/>
    <lineage>
        <taxon>Bacteria</taxon>
        <taxon>Pseudomonadati</taxon>
        <taxon>Bacteroidota</taxon>
        <taxon>Flavobacteriia</taxon>
        <taxon>Flavobacteriales</taxon>
        <taxon>Flavobacteriaceae</taxon>
        <taxon>Muriicola</taxon>
    </lineage>
</organism>
<proteinExistence type="predicted"/>
<dbReference type="SUPFAM" id="SSF52821">
    <property type="entry name" value="Rhodanese/Cell cycle control phosphatase"/>
    <property type="match status" value="1"/>
</dbReference>
<evidence type="ECO:0000313" key="2">
    <source>
        <dbReference type="EMBL" id="QBA64522.1"/>
    </source>
</evidence>
<dbReference type="Gene3D" id="3.40.250.10">
    <property type="entry name" value="Rhodanese-like domain"/>
    <property type="match status" value="1"/>
</dbReference>
<dbReference type="CDD" id="cd00158">
    <property type="entry name" value="RHOD"/>
    <property type="match status" value="1"/>
</dbReference>
<dbReference type="InterPro" id="IPR036873">
    <property type="entry name" value="Rhodanese-like_dom_sf"/>
</dbReference>
<feature type="domain" description="Rhodanese" evidence="1">
    <location>
        <begin position="31"/>
        <end position="114"/>
    </location>
</feature>
<protein>
    <submittedName>
        <fullName evidence="2">Rhodanese-like domain-containing protein</fullName>
    </submittedName>
</protein>